<dbReference type="PANTHER" id="PTHR13604">
    <property type="entry name" value="DC12-RELATED"/>
    <property type="match status" value="1"/>
</dbReference>
<comment type="similarity">
    <text evidence="1 8">Belongs to the SOS response-associated peptidase family.</text>
</comment>
<keyword evidence="6" id="KW-0238">DNA-binding</keyword>
<keyword evidence="5" id="KW-0190">Covalent protein-DNA linkage</keyword>
<evidence type="ECO:0000256" key="2">
    <source>
        <dbReference type="ARBA" id="ARBA00022670"/>
    </source>
</evidence>
<reference evidence="9" key="1">
    <citation type="submission" date="2021-02" db="EMBL/GenBank/DDBJ databases">
        <title>The CRISPR/cas machinery reduction and long-range gene transfer in the hot spring cyanobacterium Synechococcus.</title>
        <authorList>
            <person name="Dvorak P."/>
            <person name="Jahodarova E."/>
            <person name="Hasler P."/>
            <person name="Poulickova A."/>
        </authorList>
    </citation>
    <scope>NUCLEOTIDE SEQUENCE</scope>
    <source>
        <strain evidence="9">Rupite</strain>
    </source>
</reference>
<keyword evidence="2 8" id="KW-0645">Protease</keyword>
<keyword evidence="7" id="KW-0456">Lyase</keyword>
<evidence type="ECO:0000256" key="5">
    <source>
        <dbReference type="ARBA" id="ARBA00023124"/>
    </source>
</evidence>
<dbReference type="PANTHER" id="PTHR13604:SF0">
    <property type="entry name" value="ABASIC SITE PROCESSING PROTEIN HMCES"/>
    <property type="match status" value="1"/>
</dbReference>
<proteinExistence type="inferred from homology"/>
<evidence type="ECO:0000256" key="1">
    <source>
        <dbReference type="ARBA" id="ARBA00008136"/>
    </source>
</evidence>
<dbReference type="RefSeq" id="WP_244349176.1">
    <property type="nucleotide sequence ID" value="NZ_JAFIRA010000005.1"/>
</dbReference>
<evidence type="ECO:0000256" key="8">
    <source>
        <dbReference type="RuleBase" id="RU364100"/>
    </source>
</evidence>
<evidence type="ECO:0000313" key="9">
    <source>
        <dbReference type="EMBL" id="MCJ2541963.1"/>
    </source>
</evidence>
<gene>
    <name evidence="9" type="ORF">JX360_03420</name>
</gene>
<evidence type="ECO:0000256" key="4">
    <source>
        <dbReference type="ARBA" id="ARBA00022801"/>
    </source>
</evidence>
<dbReference type="EC" id="3.4.-.-" evidence="8"/>
<name>A0ABT0C850_THEVL</name>
<comment type="caution">
    <text evidence="9">The sequence shown here is derived from an EMBL/GenBank/DDBJ whole genome shotgun (WGS) entry which is preliminary data.</text>
</comment>
<evidence type="ECO:0000256" key="6">
    <source>
        <dbReference type="ARBA" id="ARBA00023125"/>
    </source>
</evidence>
<evidence type="ECO:0000313" key="10">
    <source>
        <dbReference type="Proteomes" id="UP000830835"/>
    </source>
</evidence>
<evidence type="ECO:0000256" key="7">
    <source>
        <dbReference type="ARBA" id="ARBA00023239"/>
    </source>
</evidence>
<dbReference type="Pfam" id="PF02586">
    <property type="entry name" value="SRAP"/>
    <property type="match status" value="1"/>
</dbReference>
<dbReference type="InterPro" id="IPR036590">
    <property type="entry name" value="SRAP-like"/>
</dbReference>
<sequence length="257" mass="28686">MCGRFSLAVDPEVLMQHFDLHLDAQEDAQEAGIPPLAPRYNIAPSQPVLAVVAFEAGGSLPRKATHFRWGLVPAWSKVFKGGWINARSETAAEKPSFRTALRRRRCLIPADGFYEWTGSGKTKQPYWIHLQERPVFAFAGIWERWQGPEGSVIETCAILNTTANALMQVLHERMPVILPPEAYDDWLDPNLQDPRRVVSLLRPFPPEAMVAYPVSTHVNSPRHEDPACREPVGEPVTVLSLGSTAVAHSRQLDQPTL</sequence>
<dbReference type="Proteomes" id="UP000830835">
    <property type="component" value="Unassembled WGS sequence"/>
</dbReference>
<evidence type="ECO:0000256" key="3">
    <source>
        <dbReference type="ARBA" id="ARBA00022763"/>
    </source>
</evidence>
<accession>A0ABT0C850</accession>
<dbReference type="EMBL" id="JAFIRA010000005">
    <property type="protein sequence ID" value="MCJ2541963.1"/>
    <property type="molecule type" value="Genomic_DNA"/>
</dbReference>
<keyword evidence="4 8" id="KW-0378">Hydrolase</keyword>
<dbReference type="InterPro" id="IPR003738">
    <property type="entry name" value="SRAP"/>
</dbReference>
<dbReference type="Gene3D" id="3.90.1680.10">
    <property type="entry name" value="SOS response associated peptidase-like"/>
    <property type="match status" value="1"/>
</dbReference>
<keyword evidence="10" id="KW-1185">Reference proteome</keyword>
<protein>
    <recommendedName>
        <fullName evidence="8">Abasic site processing protein</fullName>
        <ecNumber evidence="8">3.4.-.-</ecNumber>
    </recommendedName>
</protein>
<organism evidence="9 10">
    <name type="scientific">Thermostichus vulcanus str. 'Rupite'</name>
    <dbReference type="NCBI Taxonomy" id="2813851"/>
    <lineage>
        <taxon>Bacteria</taxon>
        <taxon>Bacillati</taxon>
        <taxon>Cyanobacteriota</taxon>
        <taxon>Cyanophyceae</taxon>
        <taxon>Thermostichales</taxon>
        <taxon>Thermostichaceae</taxon>
        <taxon>Thermostichus</taxon>
    </lineage>
</organism>
<dbReference type="SUPFAM" id="SSF143081">
    <property type="entry name" value="BB1717-like"/>
    <property type="match status" value="1"/>
</dbReference>
<keyword evidence="3" id="KW-0227">DNA damage</keyword>